<feature type="domain" description="TonB C-terminal" evidence="6">
    <location>
        <begin position="21"/>
        <end position="115"/>
    </location>
</feature>
<evidence type="ECO:0000256" key="3">
    <source>
        <dbReference type="ARBA" id="ARBA00022989"/>
    </source>
</evidence>
<feature type="signal peptide" evidence="5">
    <location>
        <begin position="1"/>
        <end position="20"/>
    </location>
</feature>
<dbReference type="RefSeq" id="WP_006005530.1">
    <property type="nucleotide sequence ID" value="NZ_BAET01000019.1"/>
</dbReference>
<keyword evidence="4" id="KW-0472">Membrane</keyword>
<dbReference type="GO" id="GO:0016020">
    <property type="term" value="C:membrane"/>
    <property type="evidence" value="ECO:0007669"/>
    <property type="project" value="UniProtKB-SubCell"/>
</dbReference>
<sequence length="338" mass="38080">MPILKSLFIFLLILSASIQAQSFVSATLVGQGSEQDFDYNPRNGQEGWALLNYVINDKGSVEDIIVVDSSGDDIITAAAFRRVNAFQYKPATSDGTNVASHTEIFFRLLESRGGKDRTAVSRDYKIKYDKILTLVNAKNFEQASQEIESLDMRGSRNLFEHARTAWLKSMYYFHTQQFNLYTREMRVVTLLKDYLATKTVSAGMSSLFESYIFYNELGKALTLVATMSEFEGVEVSQDVQNELLTRIALKSAGKKIITIKAEILDGGVYHHVISMAQQINIQTVRGELNSYDLRCQNFRKVGDDVNKLLLLFADAYGPTCDLFIMAKLGASFELFYTI</sequence>
<keyword evidence="5" id="KW-0732">Signal</keyword>
<dbReference type="STRING" id="56804.BAE46_06885"/>
<dbReference type="Pfam" id="PF03544">
    <property type="entry name" value="TonB_C"/>
    <property type="match status" value="1"/>
</dbReference>
<gene>
    <name evidence="7" type="ORF">GPUN_1807</name>
</gene>
<dbReference type="Proteomes" id="UP000053586">
    <property type="component" value="Unassembled WGS sequence"/>
</dbReference>
<dbReference type="NCBIfam" id="TIGR01352">
    <property type="entry name" value="tonB_Cterm"/>
    <property type="match status" value="1"/>
</dbReference>
<keyword evidence="8" id="KW-1185">Reference proteome</keyword>
<reference evidence="7 8" key="1">
    <citation type="journal article" date="2012" name="J. Bacteriol.">
        <title>Genome sequence of proteorhodopsin-containing sea ice bacterium Glaciecola punicea ACAM 611T.</title>
        <authorList>
            <person name="Qin Q.-L."/>
            <person name="Xie B.-B."/>
            <person name="Shu Y.-L."/>
            <person name="Rong J.-C."/>
            <person name="Zhao D.-L."/>
            <person name="Zhang X.-Y."/>
            <person name="Chen X.-L."/>
            <person name="Zhou B.-C."/>
            <person name="Zhanga Y.-Z."/>
        </authorList>
    </citation>
    <scope>NUCLEOTIDE SEQUENCE [LARGE SCALE GENOMIC DNA]</scope>
    <source>
        <strain evidence="7 8">ACAM 611</strain>
    </source>
</reference>
<organism evidence="7 8">
    <name type="scientific">Glaciecola punicea ACAM 611</name>
    <dbReference type="NCBI Taxonomy" id="1121923"/>
    <lineage>
        <taxon>Bacteria</taxon>
        <taxon>Pseudomonadati</taxon>
        <taxon>Pseudomonadota</taxon>
        <taxon>Gammaproteobacteria</taxon>
        <taxon>Alteromonadales</taxon>
        <taxon>Alteromonadaceae</taxon>
        <taxon>Glaciecola</taxon>
    </lineage>
</organism>
<dbReference type="OrthoDB" id="6388559at2"/>
<comment type="subcellular location">
    <subcellularLocation>
        <location evidence="1">Membrane</location>
        <topology evidence="1">Single-pass membrane protein</topology>
    </subcellularLocation>
</comment>
<dbReference type="InterPro" id="IPR006260">
    <property type="entry name" value="TonB/TolA_C"/>
</dbReference>
<dbReference type="EMBL" id="BAET01000019">
    <property type="protein sequence ID" value="GAB55923.1"/>
    <property type="molecule type" value="Genomic_DNA"/>
</dbReference>
<feature type="chain" id="PRO_5003597914" description="TonB C-terminal domain-containing protein" evidence="5">
    <location>
        <begin position="21"/>
        <end position="338"/>
    </location>
</feature>
<evidence type="ECO:0000256" key="1">
    <source>
        <dbReference type="ARBA" id="ARBA00004167"/>
    </source>
</evidence>
<name>H5TC96_9ALTE</name>
<dbReference type="AlphaFoldDB" id="H5TC96"/>
<accession>H5TC96</accession>
<dbReference type="eggNOG" id="COG0810">
    <property type="taxonomic scope" value="Bacteria"/>
</dbReference>
<comment type="caution">
    <text evidence="7">The sequence shown here is derived from an EMBL/GenBank/DDBJ whole genome shotgun (WGS) entry which is preliminary data.</text>
</comment>
<dbReference type="GO" id="GO:0055085">
    <property type="term" value="P:transmembrane transport"/>
    <property type="evidence" value="ECO:0007669"/>
    <property type="project" value="InterPro"/>
</dbReference>
<evidence type="ECO:0000259" key="6">
    <source>
        <dbReference type="PROSITE" id="PS52015"/>
    </source>
</evidence>
<reference evidence="7 8" key="2">
    <citation type="journal article" date="2017" name="Antonie Van Leeuwenhoek">
        <title>Rhizobium rhizosphaerae sp. nov., a novel species isolated from rice rhizosphere.</title>
        <authorList>
            <person name="Zhao J.J."/>
            <person name="Zhang J."/>
            <person name="Zhang R.J."/>
            <person name="Zhang C.W."/>
            <person name="Yin H.Q."/>
            <person name="Zhang X.X."/>
        </authorList>
    </citation>
    <scope>NUCLEOTIDE SEQUENCE [LARGE SCALE GENOMIC DNA]</scope>
    <source>
        <strain evidence="7 8">ACAM 611</strain>
    </source>
</reference>
<dbReference type="Gene3D" id="3.30.1150.10">
    <property type="match status" value="1"/>
</dbReference>
<dbReference type="PROSITE" id="PS52015">
    <property type="entry name" value="TONB_CTD"/>
    <property type="match status" value="1"/>
</dbReference>
<evidence type="ECO:0000256" key="2">
    <source>
        <dbReference type="ARBA" id="ARBA00022692"/>
    </source>
</evidence>
<evidence type="ECO:0000256" key="5">
    <source>
        <dbReference type="SAM" id="SignalP"/>
    </source>
</evidence>
<evidence type="ECO:0000313" key="7">
    <source>
        <dbReference type="EMBL" id="GAB55923.1"/>
    </source>
</evidence>
<proteinExistence type="predicted"/>
<evidence type="ECO:0000256" key="4">
    <source>
        <dbReference type="ARBA" id="ARBA00023136"/>
    </source>
</evidence>
<keyword evidence="2" id="KW-0812">Transmembrane</keyword>
<protein>
    <recommendedName>
        <fullName evidence="6">TonB C-terminal domain-containing protein</fullName>
    </recommendedName>
</protein>
<dbReference type="InterPro" id="IPR037682">
    <property type="entry name" value="TonB_C"/>
</dbReference>
<evidence type="ECO:0000313" key="8">
    <source>
        <dbReference type="Proteomes" id="UP000053586"/>
    </source>
</evidence>
<dbReference type="SUPFAM" id="SSF74653">
    <property type="entry name" value="TolA/TonB C-terminal domain"/>
    <property type="match status" value="1"/>
</dbReference>
<keyword evidence="3" id="KW-1133">Transmembrane helix</keyword>